<evidence type="ECO:0000313" key="2">
    <source>
        <dbReference type="Proteomes" id="UP000271162"/>
    </source>
</evidence>
<evidence type="ECO:0000313" key="3">
    <source>
        <dbReference type="WBParaSite" id="NBR_0001383001-mRNA-1"/>
    </source>
</evidence>
<dbReference type="Proteomes" id="UP000271162">
    <property type="component" value="Unassembled WGS sequence"/>
</dbReference>
<sequence length="34" mass="3730">MGGRLEICIDSYESASNAVKGGEHYNTVKLLSTW</sequence>
<dbReference type="WBParaSite" id="NBR_0001383001-mRNA-1">
    <property type="protein sequence ID" value="NBR_0001383001-mRNA-1"/>
    <property type="gene ID" value="NBR_0001383001"/>
</dbReference>
<dbReference type="AlphaFoldDB" id="A0A0N4YBI6"/>
<gene>
    <name evidence="1" type="ORF">NBR_LOCUS13831</name>
</gene>
<evidence type="ECO:0000313" key="1">
    <source>
        <dbReference type="EMBL" id="VDL77420.1"/>
    </source>
</evidence>
<reference evidence="1 2" key="2">
    <citation type="submission" date="2018-11" db="EMBL/GenBank/DDBJ databases">
        <authorList>
            <consortium name="Pathogen Informatics"/>
        </authorList>
    </citation>
    <scope>NUCLEOTIDE SEQUENCE [LARGE SCALE GENOMIC DNA]</scope>
</reference>
<protein>
    <submittedName>
        <fullName evidence="3">Transposase</fullName>
    </submittedName>
</protein>
<name>A0A0N4YBI6_NIPBR</name>
<proteinExistence type="predicted"/>
<keyword evidence="2" id="KW-1185">Reference proteome</keyword>
<organism evidence="3">
    <name type="scientific">Nippostrongylus brasiliensis</name>
    <name type="common">Rat hookworm</name>
    <dbReference type="NCBI Taxonomy" id="27835"/>
    <lineage>
        <taxon>Eukaryota</taxon>
        <taxon>Metazoa</taxon>
        <taxon>Ecdysozoa</taxon>
        <taxon>Nematoda</taxon>
        <taxon>Chromadorea</taxon>
        <taxon>Rhabditida</taxon>
        <taxon>Rhabditina</taxon>
        <taxon>Rhabditomorpha</taxon>
        <taxon>Strongyloidea</taxon>
        <taxon>Heligmosomidae</taxon>
        <taxon>Nippostrongylus</taxon>
    </lineage>
</organism>
<dbReference type="EMBL" id="UYSL01021156">
    <property type="protein sequence ID" value="VDL77420.1"/>
    <property type="molecule type" value="Genomic_DNA"/>
</dbReference>
<accession>A0A0N4YBI6</accession>
<reference evidence="3" key="1">
    <citation type="submission" date="2017-02" db="UniProtKB">
        <authorList>
            <consortium name="WormBaseParasite"/>
        </authorList>
    </citation>
    <scope>IDENTIFICATION</scope>
</reference>